<dbReference type="InterPro" id="IPR011701">
    <property type="entry name" value="MFS"/>
</dbReference>
<gene>
    <name evidence="8" type="ORF">HMA55_00900</name>
</gene>
<keyword evidence="4" id="KW-0812">Transmembrane</keyword>
<dbReference type="RefSeq" id="WP_181191216.1">
    <property type="nucleotide sequence ID" value="NZ_JABFED010000001.1"/>
</dbReference>
<name>A0A7H0KA71_9CORY</name>
<comment type="subcellular location">
    <subcellularLocation>
        <location evidence="1">Cell membrane</location>
        <topology evidence="1">Multi-pass membrane protein</topology>
    </subcellularLocation>
</comment>
<dbReference type="Pfam" id="PF07690">
    <property type="entry name" value="MFS_1"/>
    <property type="match status" value="1"/>
</dbReference>
<comment type="caution">
    <text evidence="8">The sequence shown here is derived from an EMBL/GenBank/DDBJ whole genome shotgun (WGS) entry which is preliminary data.</text>
</comment>
<evidence type="ECO:0000256" key="1">
    <source>
        <dbReference type="ARBA" id="ARBA00004651"/>
    </source>
</evidence>
<dbReference type="Gene3D" id="1.20.1720.10">
    <property type="entry name" value="Multidrug resistance protein D"/>
    <property type="match status" value="1"/>
</dbReference>
<sequence>MTKGQRWGFFAVVSLGLLMISLDNSILYTALPALERSYNATPEQGLWIINAYPLVLSGLLLGTGALGDRVGHRLMFIVGLGVFGLASLGAAFAPGPLELVIARGLLGVGAAVMMPATLALIRMTFPDERERNTAIGIWGSVAVAGGALGPVVGGALLERFWVGSVFLINVPIVALALVLTVALAPENLPNPDKEWDVVSSLYALLALSGLTMLIKQAANTQRLVLLVASAAAAVLGGWLFVRRQRRLADPLLTFDIFRSRLFTGGVLAAVGGMAVLAGAELMTTQKLQLVDELTPLTAGATVAVMAAAAIPASTLGGAYLHKVGFLPLIAGGFAGAAVGAGVVVAGGTSIGMVFGLVLLGLSTGSVMSVSSIAIIGSAPMHRSGMAAGVEEVSYELGTLLTVALTGSLLQAGLDRGVEYTDAYHGVMAVLGAAAAVFGAATWWCFRDNPKSGGTHA</sequence>
<keyword evidence="3" id="KW-1003">Cell membrane</keyword>
<evidence type="ECO:0000256" key="6">
    <source>
        <dbReference type="ARBA" id="ARBA00023136"/>
    </source>
</evidence>
<dbReference type="InterPro" id="IPR036259">
    <property type="entry name" value="MFS_trans_sf"/>
</dbReference>
<keyword evidence="5" id="KW-1133">Transmembrane helix</keyword>
<reference evidence="8 9" key="1">
    <citation type="submission" date="2020-05" db="EMBL/GenBank/DDBJ databases">
        <title>Descriptions of Corynebacterium xxxx sp. nov., Corynebacterium yyyy sp. nov. and Corynebacterium zzzz sp. nov.</title>
        <authorList>
            <person name="Zhang G."/>
        </authorList>
    </citation>
    <scope>NUCLEOTIDE SEQUENCE [LARGE SCALE GENOMIC DNA]</scope>
    <source>
        <strain evidence="9">zg-913</strain>
    </source>
</reference>
<evidence type="ECO:0000256" key="5">
    <source>
        <dbReference type="ARBA" id="ARBA00022989"/>
    </source>
</evidence>
<protein>
    <submittedName>
        <fullName evidence="8">MFS transporter</fullName>
    </submittedName>
</protein>
<dbReference type="Gene3D" id="1.20.1250.20">
    <property type="entry name" value="MFS general substrate transporter like domains"/>
    <property type="match status" value="1"/>
</dbReference>
<dbReference type="GO" id="GO:0022857">
    <property type="term" value="F:transmembrane transporter activity"/>
    <property type="evidence" value="ECO:0007669"/>
    <property type="project" value="InterPro"/>
</dbReference>
<dbReference type="InterPro" id="IPR020846">
    <property type="entry name" value="MFS_dom"/>
</dbReference>
<dbReference type="SUPFAM" id="SSF103473">
    <property type="entry name" value="MFS general substrate transporter"/>
    <property type="match status" value="1"/>
</dbReference>
<dbReference type="EMBL" id="JABFED010000001">
    <property type="protein sequence ID" value="MBA1836485.1"/>
    <property type="molecule type" value="Genomic_DNA"/>
</dbReference>
<organism evidence="8 9">
    <name type="scientific">Corynebacterium wankanglinii</name>
    <dbReference type="NCBI Taxonomy" id="2735136"/>
    <lineage>
        <taxon>Bacteria</taxon>
        <taxon>Bacillati</taxon>
        <taxon>Actinomycetota</taxon>
        <taxon>Actinomycetes</taxon>
        <taxon>Mycobacteriales</taxon>
        <taxon>Corynebacteriaceae</taxon>
        <taxon>Corynebacterium</taxon>
    </lineage>
</organism>
<dbReference type="PROSITE" id="PS50850">
    <property type="entry name" value="MFS"/>
    <property type="match status" value="1"/>
</dbReference>
<keyword evidence="6" id="KW-0472">Membrane</keyword>
<dbReference type="PANTHER" id="PTHR42718:SF47">
    <property type="entry name" value="METHYL VIOLOGEN RESISTANCE PROTEIN SMVA"/>
    <property type="match status" value="1"/>
</dbReference>
<evidence type="ECO:0000259" key="7">
    <source>
        <dbReference type="PROSITE" id="PS50850"/>
    </source>
</evidence>
<accession>A0A7H0KA71</accession>
<evidence type="ECO:0000256" key="4">
    <source>
        <dbReference type="ARBA" id="ARBA00022692"/>
    </source>
</evidence>
<dbReference type="CDD" id="cd17321">
    <property type="entry name" value="MFS_MMR_MDR_like"/>
    <property type="match status" value="1"/>
</dbReference>
<dbReference type="PANTHER" id="PTHR42718">
    <property type="entry name" value="MAJOR FACILITATOR SUPERFAMILY MULTIDRUG TRANSPORTER MFSC"/>
    <property type="match status" value="1"/>
</dbReference>
<evidence type="ECO:0000313" key="9">
    <source>
        <dbReference type="Proteomes" id="UP000577408"/>
    </source>
</evidence>
<proteinExistence type="predicted"/>
<keyword evidence="9" id="KW-1185">Reference proteome</keyword>
<evidence type="ECO:0000256" key="2">
    <source>
        <dbReference type="ARBA" id="ARBA00022448"/>
    </source>
</evidence>
<keyword evidence="2" id="KW-0813">Transport</keyword>
<dbReference type="AlphaFoldDB" id="A0A7H0KA71"/>
<evidence type="ECO:0000256" key="3">
    <source>
        <dbReference type="ARBA" id="ARBA00022475"/>
    </source>
</evidence>
<feature type="domain" description="Major facilitator superfamily (MFS) profile" evidence="7">
    <location>
        <begin position="9"/>
        <end position="450"/>
    </location>
</feature>
<dbReference type="GO" id="GO:0005886">
    <property type="term" value="C:plasma membrane"/>
    <property type="evidence" value="ECO:0007669"/>
    <property type="project" value="UniProtKB-SubCell"/>
</dbReference>
<dbReference type="Proteomes" id="UP000577408">
    <property type="component" value="Unassembled WGS sequence"/>
</dbReference>
<evidence type="ECO:0000313" key="8">
    <source>
        <dbReference type="EMBL" id="MBA1836485.1"/>
    </source>
</evidence>